<dbReference type="Gene3D" id="3.30.1360.30">
    <property type="entry name" value="GAD-like domain"/>
    <property type="match status" value="1"/>
</dbReference>
<keyword evidence="2" id="KW-0436">Ligase</keyword>
<dbReference type="GO" id="GO:0003676">
    <property type="term" value="F:nucleic acid binding"/>
    <property type="evidence" value="ECO:0007669"/>
    <property type="project" value="InterPro"/>
</dbReference>
<dbReference type="GO" id="GO:0006422">
    <property type="term" value="P:aspartyl-tRNA aminoacylation"/>
    <property type="evidence" value="ECO:0007669"/>
    <property type="project" value="TreeGrafter"/>
</dbReference>
<comment type="caution">
    <text evidence="9">The sequence shown here is derived from an EMBL/GenBank/DDBJ whole genome shotgun (WGS) entry which is preliminary data.</text>
</comment>
<dbReference type="InterPro" id="IPR006195">
    <property type="entry name" value="aa-tRNA-synth_II"/>
</dbReference>
<proteinExistence type="inferred from homology"/>
<evidence type="ECO:0000256" key="5">
    <source>
        <dbReference type="ARBA" id="ARBA00022917"/>
    </source>
</evidence>
<dbReference type="InterPro" id="IPR004115">
    <property type="entry name" value="GAD-like_sf"/>
</dbReference>
<dbReference type="NCBIfam" id="TIGR00459">
    <property type="entry name" value="aspS_bact"/>
    <property type="match status" value="1"/>
</dbReference>
<dbReference type="Gene3D" id="3.30.930.10">
    <property type="entry name" value="Bira Bifunctional Protein, Domain 2"/>
    <property type="match status" value="1"/>
</dbReference>
<feature type="domain" description="Aminoacyl-transfer RNA synthetases class-II family profile" evidence="8">
    <location>
        <begin position="206"/>
        <end position="634"/>
    </location>
</feature>
<dbReference type="HAMAP" id="MF_00044">
    <property type="entry name" value="Asp_tRNA_synth_type1"/>
    <property type="match status" value="1"/>
</dbReference>
<dbReference type="AlphaFoldDB" id="A0AAV7XZW8"/>
<dbReference type="InterPro" id="IPR047089">
    <property type="entry name" value="Asp-tRNA-ligase_1_N"/>
</dbReference>
<dbReference type="PANTHER" id="PTHR22594:SF5">
    <property type="entry name" value="ASPARTATE--TRNA LIGASE, MITOCHONDRIAL"/>
    <property type="match status" value="1"/>
</dbReference>
<dbReference type="GO" id="GO:0005524">
    <property type="term" value="F:ATP binding"/>
    <property type="evidence" value="ECO:0007669"/>
    <property type="project" value="UniProtKB-KW"/>
</dbReference>
<keyword evidence="4" id="KW-0067">ATP-binding</keyword>
<evidence type="ECO:0000256" key="6">
    <source>
        <dbReference type="ARBA" id="ARBA00023146"/>
    </source>
</evidence>
<dbReference type="PROSITE" id="PS50862">
    <property type="entry name" value="AA_TRNA_LIGASE_II"/>
    <property type="match status" value="1"/>
</dbReference>
<dbReference type="GO" id="GO:0004815">
    <property type="term" value="F:aspartate-tRNA ligase activity"/>
    <property type="evidence" value="ECO:0007669"/>
    <property type="project" value="TreeGrafter"/>
</dbReference>
<keyword evidence="3" id="KW-0547">Nucleotide-binding</keyword>
<evidence type="ECO:0000256" key="2">
    <source>
        <dbReference type="ARBA" id="ARBA00022598"/>
    </source>
</evidence>
<dbReference type="SUPFAM" id="SSF55681">
    <property type="entry name" value="Class II aaRS and biotin synthetases"/>
    <property type="match status" value="1"/>
</dbReference>
<dbReference type="InterPro" id="IPR004365">
    <property type="entry name" value="NA-bd_OB_tRNA"/>
</dbReference>
<dbReference type="Gene3D" id="2.40.50.140">
    <property type="entry name" value="Nucleic acid-binding proteins"/>
    <property type="match status" value="1"/>
</dbReference>
<dbReference type="Pfam" id="PF00152">
    <property type="entry name" value="tRNA-synt_2"/>
    <property type="match status" value="1"/>
</dbReference>
<dbReference type="EMBL" id="JAPTSV010000002">
    <property type="protein sequence ID" value="KAJ1531001.1"/>
    <property type="molecule type" value="Genomic_DNA"/>
</dbReference>
<organism evidence="9 10">
    <name type="scientific">Megalurothrips usitatus</name>
    <name type="common">bean blossom thrips</name>
    <dbReference type="NCBI Taxonomy" id="439358"/>
    <lineage>
        <taxon>Eukaryota</taxon>
        <taxon>Metazoa</taxon>
        <taxon>Ecdysozoa</taxon>
        <taxon>Arthropoda</taxon>
        <taxon>Hexapoda</taxon>
        <taxon>Insecta</taxon>
        <taxon>Pterygota</taxon>
        <taxon>Neoptera</taxon>
        <taxon>Paraneoptera</taxon>
        <taxon>Thysanoptera</taxon>
        <taxon>Terebrantia</taxon>
        <taxon>Thripoidea</taxon>
        <taxon>Thripidae</taxon>
        <taxon>Megalurothrips</taxon>
    </lineage>
</organism>
<dbReference type="CDD" id="cd04317">
    <property type="entry name" value="EcAspRS_like_N"/>
    <property type="match status" value="1"/>
</dbReference>
<comment type="similarity">
    <text evidence="1">Belongs to the class-II aminoacyl-tRNA synthetase family. Type 1 subfamily.</text>
</comment>
<dbReference type="PANTHER" id="PTHR22594">
    <property type="entry name" value="ASPARTYL/LYSYL-TRNA SYNTHETASE"/>
    <property type="match status" value="1"/>
</dbReference>
<keyword evidence="10" id="KW-1185">Reference proteome</keyword>
<dbReference type="NCBIfam" id="NF001750">
    <property type="entry name" value="PRK00476.1"/>
    <property type="match status" value="1"/>
</dbReference>
<protein>
    <recommendedName>
        <fullName evidence="8">Aminoacyl-transfer RNA synthetases class-II family profile domain-containing protein</fullName>
    </recommendedName>
</protein>
<evidence type="ECO:0000256" key="3">
    <source>
        <dbReference type="ARBA" id="ARBA00022741"/>
    </source>
</evidence>
<dbReference type="InterPro" id="IPR002312">
    <property type="entry name" value="Asp/Asn-tRNA-synth_IIb"/>
</dbReference>
<evidence type="ECO:0000259" key="8">
    <source>
        <dbReference type="PROSITE" id="PS50862"/>
    </source>
</evidence>
<gene>
    <name evidence="9" type="ORF">ONE63_005833</name>
</gene>
<evidence type="ECO:0000313" key="9">
    <source>
        <dbReference type="EMBL" id="KAJ1531001.1"/>
    </source>
</evidence>
<dbReference type="PRINTS" id="PR01042">
    <property type="entry name" value="TRNASYNTHASP"/>
</dbReference>
<reference evidence="9" key="1">
    <citation type="submission" date="2022-12" db="EMBL/GenBank/DDBJ databases">
        <title>Chromosome-level genome assembly of the bean flower thrips Megalurothrips usitatus.</title>
        <authorList>
            <person name="Ma L."/>
            <person name="Liu Q."/>
            <person name="Li H."/>
            <person name="Cai W."/>
        </authorList>
    </citation>
    <scope>NUCLEOTIDE SEQUENCE</scope>
    <source>
        <strain evidence="9">Cailab_2022a</strain>
    </source>
</reference>
<keyword evidence="5" id="KW-0648">Protein biosynthesis</keyword>
<feature type="region of interest" description="Disordered" evidence="7">
    <location>
        <begin position="47"/>
        <end position="66"/>
    </location>
</feature>
<evidence type="ECO:0000256" key="7">
    <source>
        <dbReference type="SAM" id="MobiDB-lite"/>
    </source>
</evidence>
<dbReference type="InterPro" id="IPR004364">
    <property type="entry name" value="Aa-tRNA-synt_II"/>
</dbReference>
<dbReference type="InterPro" id="IPR012340">
    <property type="entry name" value="NA-bd_OB-fold"/>
</dbReference>
<keyword evidence="6" id="KW-0030">Aminoacyl-tRNA synthetase</keyword>
<evidence type="ECO:0000256" key="1">
    <source>
        <dbReference type="ARBA" id="ARBA00006303"/>
    </source>
</evidence>
<dbReference type="SUPFAM" id="SSF50249">
    <property type="entry name" value="Nucleic acid-binding proteins"/>
    <property type="match status" value="1"/>
</dbReference>
<dbReference type="InterPro" id="IPR045864">
    <property type="entry name" value="aa-tRNA-synth_II/BPL/LPL"/>
</dbReference>
<accession>A0AAV7XZW8</accession>
<name>A0AAV7XZW8_9NEOP</name>
<dbReference type="InterPro" id="IPR004524">
    <property type="entry name" value="Asp-tRNA-ligase_1"/>
</dbReference>
<dbReference type="GO" id="GO:0005739">
    <property type="term" value="C:mitochondrion"/>
    <property type="evidence" value="ECO:0007669"/>
    <property type="project" value="TreeGrafter"/>
</dbReference>
<dbReference type="Proteomes" id="UP001075354">
    <property type="component" value="Chromosome 2"/>
</dbReference>
<evidence type="ECO:0000313" key="10">
    <source>
        <dbReference type="Proteomes" id="UP001075354"/>
    </source>
</evidence>
<sequence>MAINLIRKSSSLARIGAITLHEIDTMRNTAKLPIMCRKTLRKHSTSTLPSSEAFSEGRSALSSDRSNYATRSHTCGELTMEHVGMTVCLKGWVQFNRKKFLILRDAYGTTQILLNNLNEHMQTVVDSLTLESVVEVRGEVVSRPKGETNTKMSTGDIEVRPSHISVLGAAPNQLPLFIRENKLPTEHLRMKYRYLYLRYPHMQKVLRFRSQLFHSMREFLIKNNFIDVETPTLFRKTPGGAQEFIVPTQNPGLFYSLVQSPQQFKQLLMVGGLDRYFQIARCYRDETVRHDRQPEFTQLDIELSFVDRNEIISLIEELLRFAWPSEEGKPSIPFPHMTFHDAMSNYGSDKPDLRFDAKIQDITHFIDEGASTTSRNLNRPKNFSAKLILFPNAADTCKKDQLNEIIKQAQDGAVSTQLHILPVRQMKALRSSLCKYFSNEEVDKIVSEMSVTQGDLLLLCLGQDKDVLRVLGTARVLTANCLEENGQAIRDKEQSFLWVVDFPLFEEGDDGSLQSAHHPFTQPHPEDLHLLDSDPLKVRGLHYDLVLNGAEIGGGSIRISDSNLQKHILNNMLKLDTTTLQHLVDALSFGCPPHGGIALGLDRLVSIMCGAKSIREVIAFPKGLEGKDSMAGAPAPLTAEDAKVYGLPFKY</sequence>
<dbReference type="SUPFAM" id="SSF55261">
    <property type="entry name" value="GAD domain-like"/>
    <property type="match status" value="1"/>
</dbReference>
<evidence type="ECO:0000256" key="4">
    <source>
        <dbReference type="ARBA" id="ARBA00022840"/>
    </source>
</evidence>
<dbReference type="Pfam" id="PF01336">
    <property type="entry name" value="tRNA_anti-codon"/>
    <property type="match status" value="1"/>
</dbReference>